<reference evidence="6" key="1">
    <citation type="submission" date="2020-10" db="EMBL/GenBank/DDBJ databases">
        <authorList>
            <person name="Gilroy R."/>
        </authorList>
    </citation>
    <scope>NUCLEOTIDE SEQUENCE</scope>
    <source>
        <strain evidence="6">CHK188-20938</strain>
    </source>
</reference>
<dbReference type="PANTHER" id="PTHR30480">
    <property type="entry name" value="BETA-HEXOSAMINIDASE-RELATED"/>
    <property type="match status" value="1"/>
</dbReference>
<evidence type="ECO:0000256" key="1">
    <source>
        <dbReference type="ARBA" id="ARBA00005336"/>
    </source>
</evidence>
<sequence length="436" mass="46851">MRRDILRAGLCMAAVSALLLGCGRDLPREADRQQTDVSAAETRSPEQLEEETSEKTEEETKKPSETAVLPEKEEAEIPEKVPEESLEEKIGSILGNMTLEEKVAQMFIVLPEGLTGAGCVTAAGETTRDAIREVPVGGFIYMEQNLESASQVQEMLSNVQSYSMERIGLPAFTCVDEEGGTVARISGRGNFDVPAIGDMCEVGASGDPEQAYMVGKEIGVYLGELGFNVDFAPDADVLSNPENQVVRWRSFGSDPQLVAEMAAAELKGLREQGVLGAYKHFPGHGATAGDTHEGYACTDKSLEELQACELIPFQRGIQEGVPMIMVGHISLPSVTGDGTPASLSEVLVTEVLRNQMGYEGIVVTDAMNMGAVANTYTSAQAAVAAVSAGVDIILMPMDFYGAYEGILDAVRNQTISPERIDASLERILRVKLQMME</sequence>
<evidence type="ECO:0000313" key="7">
    <source>
        <dbReference type="Proteomes" id="UP000824169"/>
    </source>
</evidence>
<dbReference type="Pfam" id="PF00933">
    <property type="entry name" value="Glyco_hydro_3"/>
    <property type="match status" value="1"/>
</dbReference>
<dbReference type="Proteomes" id="UP000824169">
    <property type="component" value="Unassembled WGS sequence"/>
</dbReference>
<organism evidence="6 7">
    <name type="scientific">Candidatus Scatomonas pullistercoris</name>
    <dbReference type="NCBI Taxonomy" id="2840920"/>
    <lineage>
        <taxon>Bacteria</taxon>
        <taxon>Bacillati</taxon>
        <taxon>Bacillota</taxon>
        <taxon>Clostridia</taxon>
        <taxon>Lachnospirales</taxon>
        <taxon>Lachnospiraceae</taxon>
        <taxon>Lachnospiraceae incertae sedis</taxon>
        <taxon>Candidatus Scatomonas</taxon>
    </lineage>
</organism>
<comment type="caution">
    <text evidence="6">The sequence shown here is derived from an EMBL/GenBank/DDBJ whole genome shotgun (WGS) entry which is preliminary data.</text>
</comment>
<accession>A0A9D1TAP0</accession>
<dbReference type="PRINTS" id="PR00133">
    <property type="entry name" value="GLHYDRLASE3"/>
</dbReference>
<dbReference type="Gene3D" id="3.20.20.300">
    <property type="entry name" value="Glycoside hydrolase, family 3, N-terminal domain"/>
    <property type="match status" value="1"/>
</dbReference>
<evidence type="ECO:0000313" key="6">
    <source>
        <dbReference type="EMBL" id="HIV26034.1"/>
    </source>
</evidence>
<dbReference type="SUPFAM" id="SSF51445">
    <property type="entry name" value="(Trans)glycosidases"/>
    <property type="match status" value="1"/>
</dbReference>
<feature type="compositionally biased region" description="Basic and acidic residues" evidence="4">
    <location>
        <begin position="53"/>
        <end position="85"/>
    </location>
</feature>
<keyword evidence="3" id="KW-0326">Glycosidase</keyword>
<dbReference type="GO" id="GO:0004553">
    <property type="term" value="F:hydrolase activity, hydrolyzing O-glycosyl compounds"/>
    <property type="evidence" value="ECO:0007669"/>
    <property type="project" value="InterPro"/>
</dbReference>
<evidence type="ECO:0000256" key="4">
    <source>
        <dbReference type="SAM" id="MobiDB-lite"/>
    </source>
</evidence>
<dbReference type="InterPro" id="IPR017853">
    <property type="entry name" value="GH"/>
</dbReference>
<evidence type="ECO:0000256" key="3">
    <source>
        <dbReference type="ARBA" id="ARBA00023295"/>
    </source>
</evidence>
<keyword evidence="2 6" id="KW-0378">Hydrolase</keyword>
<feature type="region of interest" description="Disordered" evidence="4">
    <location>
        <begin position="29"/>
        <end position="85"/>
    </location>
</feature>
<dbReference type="InterPro" id="IPR019800">
    <property type="entry name" value="Glyco_hydro_3_AS"/>
</dbReference>
<dbReference type="GO" id="GO:0005975">
    <property type="term" value="P:carbohydrate metabolic process"/>
    <property type="evidence" value="ECO:0007669"/>
    <property type="project" value="InterPro"/>
</dbReference>
<dbReference type="InterPro" id="IPR050226">
    <property type="entry name" value="NagZ_Beta-hexosaminidase"/>
</dbReference>
<protein>
    <submittedName>
        <fullName evidence="6">Glycoside hydrolase family 3 protein</fullName>
    </submittedName>
</protein>
<gene>
    <name evidence="6" type="ORF">IAB71_09720</name>
</gene>
<proteinExistence type="inferred from homology"/>
<dbReference type="GO" id="GO:0009254">
    <property type="term" value="P:peptidoglycan turnover"/>
    <property type="evidence" value="ECO:0007669"/>
    <property type="project" value="TreeGrafter"/>
</dbReference>
<name>A0A9D1TAP0_9FIRM</name>
<evidence type="ECO:0000256" key="2">
    <source>
        <dbReference type="ARBA" id="ARBA00022801"/>
    </source>
</evidence>
<dbReference type="InterPro" id="IPR036962">
    <property type="entry name" value="Glyco_hydro_3_N_sf"/>
</dbReference>
<dbReference type="AlphaFoldDB" id="A0A9D1TAP0"/>
<dbReference type="InterPro" id="IPR001764">
    <property type="entry name" value="Glyco_hydro_3_N"/>
</dbReference>
<evidence type="ECO:0000259" key="5">
    <source>
        <dbReference type="Pfam" id="PF00933"/>
    </source>
</evidence>
<comment type="similarity">
    <text evidence="1">Belongs to the glycosyl hydrolase 3 family.</text>
</comment>
<dbReference type="PROSITE" id="PS51257">
    <property type="entry name" value="PROKAR_LIPOPROTEIN"/>
    <property type="match status" value="1"/>
</dbReference>
<dbReference type="PANTHER" id="PTHR30480:SF16">
    <property type="entry name" value="GLYCOSIDE HYDROLASE FAMILY 3 DOMAIN PROTEIN"/>
    <property type="match status" value="1"/>
</dbReference>
<dbReference type="EMBL" id="DVOO01000029">
    <property type="protein sequence ID" value="HIV26034.1"/>
    <property type="molecule type" value="Genomic_DNA"/>
</dbReference>
<reference evidence="6" key="2">
    <citation type="journal article" date="2021" name="PeerJ">
        <title>Extensive microbial diversity within the chicken gut microbiome revealed by metagenomics and culture.</title>
        <authorList>
            <person name="Gilroy R."/>
            <person name="Ravi A."/>
            <person name="Getino M."/>
            <person name="Pursley I."/>
            <person name="Horton D.L."/>
            <person name="Alikhan N.F."/>
            <person name="Baker D."/>
            <person name="Gharbi K."/>
            <person name="Hall N."/>
            <person name="Watson M."/>
            <person name="Adriaenssens E.M."/>
            <person name="Foster-Nyarko E."/>
            <person name="Jarju S."/>
            <person name="Secka A."/>
            <person name="Antonio M."/>
            <person name="Oren A."/>
            <person name="Chaudhuri R.R."/>
            <person name="La Ragione R."/>
            <person name="Hildebrand F."/>
            <person name="Pallen M.J."/>
        </authorList>
    </citation>
    <scope>NUCLEOTIDE SEQUENCE</scope>
    <source>
        <strain evidence="6">CHK188-20938</strain>
    </source>
</reference>
<dbReference type="PROSITE" id="PS00775">
    <property type="entry name" value="GLYCOSYL_HYDROL_F3"/>
    <property type="match status" value="1"/>
</dbReference>
<feature type="domain" description="Glycoside hydrolase family 3 N-terminal" evidence="5">
    <location>
        <begin position="98"/>
        <end position="430"/>
    </location>
</feature>